<evidence type="ECO:0000313" key="3">
    <source>
        <dbReference type="Proteomes" id="UP000765509"/>
    </source>
</evidence>
<proteinExistence type="predicted"/>
<accession>A0A9Q3GD37</accession>
<evidence type="ECO:0000256" key="1">
    <source>
        <dbReference type="SAM" id="MobiDB-lite"/>
    </source>
</evidence>
<dbReference type="EMBL" id="AVOT02000462">
    <property type="protein sequence ID" value="MBW0462970.1"/>
    <property type="molecule type" value="Genomic_DNA"/>
</dbReference>
<gene>
    <name evidence="2" type="ORF">O181_002685</name>
</gene>
<feature type="region of interest" description="Disordered" evidence="1">
    <location>
        <begin position="139"/>
        <end position="158"/>
    </location>
</feature>
<dbReference type="OrthoDB" id="2507010at2759"/>
<evidence type="ECO:0000313" key="2">
    <source>
        <dbReference type="EMBL" id="MBW0462970.1"/>
    </source>
</evidence>
<dbReference type="Proteomes" id="UP000765509">
    <property type="component" value="Unassembled WGS sequence"/>
</dbReference>
<organism evidence="2 3">
    <name type="scientific">Austropuccinia psidii MF-1</name>
    <dbReference type="NCBI Taxonomy" id="1389203"/>
    <lineage>
        <taxon>Eukaryota</taxon>
        <taxon>Fungi</taxon>
        <taxon>Dikarya</taxon>
        <taxon>Basidiomycota</taxon>
        <taxon>Pucciniomycotina</taxon>
        <taxon>Pucciniomycetes</taxon>
        <taxon>Pucciniales</taxon>
        <taxon>Sphaerophragmiaceae</taxon>
        <taxon>Austropuccinia</taxon>
    </lineage>
</organism>
<dbReference type="AlphaFoldDB" id="A0A9Q3GD37"/>
<comment type="caution">
    <text evidence="2">The sequence shown here is derived from an EMBL/GenBank/DDBJ whole genome shotgun (WGS) entry which is preliminary data.</text>
</comment>
<reference evidence="2" key="1">
    <citation type="submission" date="2021-03" db="EMBL/GenBank/DDBJ databases">
        <title>Draft genome sequence of rust myrtle Austropuccinia psidii MF-1, a brazilian biotype.</title>
        <authorList>
            <person name="Quecine M.C."/>
            <person name="Pachon D.M.R."/>
            <person name="Bonatelli M.L."/>
            <person name="Correr F.H."/>
            <person name="Franceschini L.M."/>
            <person name="Leite T.F."/>
            <person name="Margarido G.R.A."/>
            <person name="Almeida C.A."/>
            <person name="Ferrarezi J.A."/>
            <person name="Labate C.A."/>
        </authorList>
    </citation>
    <scope>NUCLEOTIDE SEQUENCE</scope>
    <source>
        <strain evidence="2">MF-1</strain>
    </source>
</reference>
<protein>
    <submittedName>
        <fullName evidence="2">Uncharacterized protein</fullName>
    </submittedName>
</protein>
<sequence length="189" mass="21880">MQKINQAIMKANSIEGIRVNEGQQIQIKTPPKKMFPKAPKGLPLDFYDIDWFNAQLPAQRKNLEDWKMVDFLNDPNSLLEFKLEDEKLGYKCFNDKNWDTETKDYDLDFISFGESDSTEESDEEYSDYGVSIDFEMDRKDKAEDEVTPTKNTKGKGRMIEGEDVEFDFEDGMEVEDSHNKGFVGGITKK</sequence>
<keyword evidence="3" id="KW-1185">Reference proteome</keyword>
<name>A0A9Q3GD37_9BASI</name>